<dbReference type="CDD" id="cd00075">
    <property type="entry name" value="HATPase"/>
    <property type="match status" value="1"/>
</dbReference>
<evidence type="ECO:0000256" key="5">
    <source>
        <dbReference type="ARBA" id="ARBA00022741"/>
    </source>
</evidence>
<dbReference type="Pfam" id="PF00072">
    <property type="entry name" value="Response_reg"/>
    <property type="match status" value="1"/>
</dbReference>
<name>A0A3A4NGR2_ABYX5</name>
<evidence type="ECO:0000256" key="8">
    <source>
        <dbReference type="ARBA" id="ARBA00023012"/>
    </source>
</evidence>
<comment type="caution">
    <text evidence="14">The sequence shown here is derived from an EMBL/GenBank/DDBJ whole genome shotgun (WGS) entry which is preliminary data.</text>
</comment>
<evidence type="ECO:0000256" key="3">
    <source>
        <dbReference type="ARBA" id="ARBA00022553"/>
    </source>
</evidence>
<keyword evidence="3 9" id="KW-0597">Phosphoprotein</keyword>
<keyword evidence="4" id="KW-0808">Transferase</keyword>
<dbReference type="PRINTS" id="PR00344">
    <property type="entry name" value="BCTRLSENSOR"/>
</dbReference>
<dbReference type="InterPro" id="IPR036890">
    <property type="entry name" value="HATPase_C_sf"/>
</dbReference>
<evidence type="ECO:0000256" key="7">
    <source>
        <dbReference type="ARBA" id="ARBA00022840"/>
    </source>
</evidence>
<dbReference type="NCBIfam" id="TIGR00229">
    <property type="entry name" value="sensory_box"/>
    <property type="match status" value="1"/>
</dbReference>
<dbReference type="Gene3D" id="3.30.565.10">
    <property type="entry name" value="Histidine kinase-like ATPase, C-terminal domain"/>
    <property type="match status" value="1"/>
</dbReference>
<evidence type="ECO:0000256" key="4">
    <source>
        <dbReference type="ARBA" id="ARBA00022679"/>
    </source>
</evidence>
<dbReference type="InterPro" id="IPR003661">
    <property type="entry name" value="HisK_dim/P_dom"/>
</dbReference>
<dbReference type="CDD" id="cd00082">
    <property type="entry name" value="HisKA"/>
    <property type="match status" value="1"/>
</dbReference>
<dbReference type="Pfam" id="PF00512">
    <property type="entry name" value="HisKA"/>
    <property type="match status" value="1"/>
</dbReference>
<dbReference type="SMART" id="SM00387">
    <property type="entry name" value="HATPase_c"/>
    <property type="match status" value="1"/>
</dbReference>
<dbReference type="CDD" id="cd00130">
    <property type="entry name" value="PAS"/>
    <property type="match status" value="1"/>
</dbReference>
<dbReference type="InterPro" id="IPR011006">
    <property type="entry name" value="CheY-like_superfamily"/>
</dbReference>
<dbReference type="Gene3D" id="1.10.287.130">
    <property type="match status" value="1"/>
</dbReference>
<dbReference type="InterPro" id="IPR013656">
    <property type="entry name" value="PAS_4"/>
</dbReference>
<dbReference type="InterPro" id="IPR035965">
    <property type="entry name" value="PAS-like_dom_sf"/>
</dbReference>
<dbReference type="GO" id="GO:0000155">
    <property type="term" value="F:phosphorelay sensor kinase activity"/>
    <property type="evidence" value="ECO:0007669"/>
    <property type="project" value="InterPro"/>
</dbReference>
<dbReference type="CDD" id="cd00156">
    <property type="entry name" value="REC"/>
    <property type="match status" value="1"/>
</dbReference>
<evidence type="ECO:0000259" key="13">
    <source>
        <dbReference type="PROSITE" id="PS50113"/>
    </source>
</evidence>
<dbReference type="EC" id="2.7.13.3" evidence="2"/>
<feature type="domain" description="PAS" evidence="12">
    <location>
        <begin position="140"/>
        <end position="210"/>
    </location>
</feature>
<evidence type="ECO:0000256" key="6">
    <source>
        <dbReference type="ARBA" id="ARBA00022777"/>
    </source>
</evidence>
<accession>A0A3A4NGR2</accession>
<sequence length="510" mass="58013">MSTAQREKYNILIIEDNPGDVRLVSELLSEISDLTFHIETSSRLEPGCRRLAQGGIDLVLLDLLLPDSEGLDTLRKVQECAPKVPIVVLTVIKDEELAVQALSLGAQEYLFKSEMNSGMLSRGIKYSLKRKELEMALRESEERFRLAAESYPSFFVIYDKDRRILYMNERGMKLLGRRREEIIGKRDEELVSPEITQKYLPLMFKSMETRKPQTTEFSFRREGTEYTLVLTYVPILDEREDLKQVATFTYDITDRKLTEERLRQSELRYRQLSESLEETVKIKVEQMRRMQSLAQIGQMVSVVAHEIRNPLQNIRMGVDSLRVVLGKERDKLEILGEIDHGINLLNNTVAELLEYSKPVEMNRSLWPVSELCHQAVKGVAHLLRDVVVKVDCSPVDQSILVDGPKLIRVLMNLITNSVEAMPEGGNIEVNACFLEKDGKRQVVFSVADTGRGIPPEQLLLVHEPFFTTKLHGTGLGLSICRKLIDAHGGSLTITSKVNEGTRVEFSLPVE</sequence>
<dbReference type="GO" id="GO:0005524">
    <property type="term" value="F:ATP binding"/>
    <property type="evidence" value="ECO:0007669"/>
    <property type="project" value="UniProtKB-KW"/>
</dbReference>
<comment type="catalytic activity">
    <reaction evidence="1">
        <text>ATP + protein L-histidine = ADP + protein N-phospho-L-histidine.</text>
        <dbReference type="EC" id="2.7.13.3"/>
    </reaction>
</comment>
<keyword evidence="6 14" id="KW-0418">Kinase</keyword>
<proteinExistence type="predicted"/>
<evidence type="ECO:0000259" key="11">
    <source>
        <dbReference type="PROSITE" id="PS50110"/>
    </source>
</evidence>
<keyword evidence="5" id="KW-0547">Nucleotide-binding</keyword>
<dbReference type="InterPro" id="IPR005467">
    <property type="entry name" value="His_kinase_dom"/>
</dbReference>
<organism evidence="14 15">
    <name type="scientific">Abyssobacteria bacterium (strain SURF_5)</name>
    <dbReference type="NCBI Taxonomy" id="2093360"/>
    <lineage>
        <taxon>Bacteria</taxon>
        <taxon>Pseudomonadati</taxon>
        <taxon>Candidatus Hydrogenedentota</taxon>
        <taxon>Candidatus Abyssobacteria</taxon>
    </lineage>
</organism>
<evidence type="ECO:0000259" key="12">
    <source>
        <dbReference type="PROSITE" id="PS50112"/>
    </source>
</evidence>
<evidence type="ECO:0000256" key="1">
    <source>
        <dbReference type="ARBA" id="ARBA00000085"/>
    </source>
</evidence>
<protein>
    <recommendedName>
        <fullName evidence="2">histidine kinase</fullName>
        <ecNumber evidence="2">2.7.13.3</ecNumber>
    </recommendedName>
</protein>
<dbReference type="PANTHER" id="PTHR43065">
    <property type="entry name" value="SENSOR HISTIDINE KINASE"/>
    <property type="match status" value="1"/>
</dbReference>
<dbReference type="InterPro" id="IPR003594">
    <property type="entry name" value="HATPase_dom"/>
</dbReference>
<dbReference type="InterPro" id="IPR036097">
    <property type="entry name" value="HisK_dim/P_sf"/>
</dbReference>
<dbReference type="AlphaFoldDB" id="A0A3A4NGR2"/>
<evidence type="ECO:0000313" key="14">
    <source>
        <dbReference type="EMBL" id="RJP16170.1"/>
    </source>
</evidence>
<dbReference type="PROSITE" id="PS50112">
    <property type="entry name" value="PAS"/>
    <property type="match status" value="1"/>
</dbReference>
<dbReference type="SMART" id="SM00448">
    <property type="entry name" value="REC"/>
    <property type="match status" value="1"/>
</dbReference>
<dbReference type="PROSITE" id="PS50113">
    <property type="entry name" value="PAC"/>
    <property type="match status" value="1"/>
</dbReference>
<dbReference type="PANTHER" id="PTHR43065:SF10">
    <property type="entry name" value="PEROXIDE STRESS-ACTIVATED HISTIDINE KINASE MAK3"/>
    <property type="match status" value="1"/>
</dbReference>
<dbReference type="EMBL" id="QZKU01000128">
    <property type="protein sequence ID" value="RJP16170.1"/>
    <property type="molecule type" value="Genomic_DNA"/>
</dbReference>
<dbReference type="Pfam" id="PF02518">
    <property type="entry name" value="HATPase_c"/>
    <property type="match status" value="1"/>
</dbReference>
<dbReference type="SUPFAM" id="SSF55874">
    <property type="entry name" value="ATPase domain of HSP90 chaperone/DNA topoisomerase II/histidine kinase"/>
    <property type="match status" value="1"/>
</dbReference>
<dbReference type="Gene3D" id="3.40.50.2300">
    <property type="match status" value="1"/>
</dbReference>
<dbReference type="SUPFAM" id="SSF55785">
    <property type="entry name" value="PYP-like sensor domain (PAS domain)"/>
    <property type="match status" value="1"/>
</dbReference>
<keyword evidence="7" id="KW-0067">ATP-binding</keyword>
<evidence type="ECO:0000256" key="2">
    <source>
        <dbReference type="ARBA" id="ARBA00012438"/>
    </source>
</evidence>
<evidence type="ECO:0000259" key="10">
    <source>
        <dbReference type="PROSITE" id="PS50109"/>
    </source>
</evidence>
<keyword evidence="8" id="KW-0902">Two-component regulatory system</keyword>
<gene>
    <name evidence="14" type="ORF">C4520_19375</name>
</gene>
<feature type="modified residue" description="4-aspartylphosphate" evidence="9">
    <location>
        <position position="62"/>
    </location>
</feature>
<dbReference type="InterPro" id="IPR000014">
    <property type="entry name" value="PAS"/>
</dbReference>
<dbReference type="PROSITE" id="PS50110">
    <property type="entry name" value="RESPONSE_REGULATORY"/>
    <property type="match status" value="1"/>
</dbReference>
<dbReference type="SMART" id="SM00388">
    <property type="entry name" value="HisKA"/>
    <property type="match status" value="1"/>
</dbReference>
<dbReference type="InterPro" id="IPR001789">
    <property type="entry name" value="Sig_transdc_resp-reg_receiver"/>
</dbReference>
<evidence type="ECO:0000256" key="9">
    <source>
        <dbReference type="PROSITE-ProRule" id="PRU00169"/>
    </source>
</evidence>
<feature type="domain" description="PAC" evidence="13">
    <location>
        <begin position="205"/>
        <end position="264"/>
    </location>
</feature>
<dbReference type="InterPro" id="IPR004358">
    <property type="entry name" value="Sig_transdc_His_kin-like_C"/>
</dbReference>
<dbReference type="Proteomes" id="UP000265882">
    <property type="component" value="Unassembled WGS sequence"/>
</dbReference>
<feature type="domain" description="Histidine kinase" evidence="10">
    <location>
        <begin position="302"/>
        <end position="510"/>
    </location>
</feature>
<dbReference type="SUPFAM" id="SSF52172">
    <property type="entry name" value="CheY-like"/>
    <property type="match status" value="1"/>
</dbReference>
<dbReference type="SMART" id="SM00091">
    <property type="entry name" value="PAS"/>
    <property type="match status" value="1"/>
</dbReference>
<reference evidence="14 15" key="1">
    <citation type="journal article" date="2017" name="ISME J.">
        <title>Energy and carbon metabolisms in a deep terrestrial subsurface fluid microbial community.</title>
        <authorList>
            <person name="Momper L."/>
            <person name="Jungbluth S.P."/>
            <person name="Lee M.D."/>
            <person name="Amend J.P."/>
        </authorList>
    </citation>
    <scope>NUCLEOTIDE SEQUENCE [LARGE SCALE GENOMIC DNA]</scope>
    <source>
        <strain evidence="14">SURF_5</strain>
    </source>
</reference>
<feature type="domain" description="Response regulatory" evidence="11">
    <location>
        <begin position="10"/>
        <end position="127"/>
    </location>
</feature>
<evidence type="ECO:0000313" key="15">
    <source>
        <dbReference type="Proteomes" id="UP000265882"/>
    </source>
</evidence>
<dbReference type="Gene3D" id="3.30.450.20">
    <property type="entry name" value="PAS domain"/>
    <property type="match status" value="1"/>
</dbReference>
<dbReference type="Pfam" id="PF08448">
    <property type="entry name" value="PAS_4"/>
    <property type="match status" value="1"/>
</dbReference>
<dbReference type="SUPFAM" id="SSF47384">
    <property type="entry name" value="Homodimeric domain of signal transducing histidine kinase"/>
    <property type="match status" value="1"/>
</dbReference>
<dbReference type="InterPro" id="IPR000700">
    <property type="entry name" value="PAS-assoc_C"/>
</dbReference>
<dbReference type="PROSITE" id="PS50109">
    <property type="entry name" value="HIS_KIN"/>
    <property type="match status" value="1"/>
</dbReference>